<dbReference type="RefSeq" id="XP_022256988.1">
    <property type="nucleotide sequence ID" value="XM_022401280.1"/>
</dbReference>
<feature type="compositionally biased region" description="Polar residues" evidence="3">
    <location>
        <begin position="1242"/>
        <end position="1252"/>
    </location>
</feature>
<evidence type="ECO:0000256" key="2">
    <source>
        <dbReference type="SAM" id="Coils"/>
    </source>
</evidence>
<feature type="region of interest" description="Disordered" evidence="3">
    <location>
        <begin position="1107"/>
        <end position="1258"/>
    </location>
</feature>
<dbReference type="InterPro" id="IPR028842">
    <property type="entry name" value="Afadin"/>
</dbReference>
<dbReference type="PANTHER" id="PTHR10398">
    <property type="entry name" value="AFADIN"/>
    <property type="match status" value="1"/>
</dbReference>
<feature type="domain" description="PDZ" evidence="4">
    <location>
        <begin position="998"/>
        <end position="1083"/>
    </location>
</feature>
<feature type="region of interest" description="Disordered" evidence="3">
    <location>
        <begin position="962"/>
        <end position="995"/>
    </location>
</feature>
<evidence type="ECO:0000259" key="5">
    <source>
        <dbReference type="PROSITE" id="PS50200"/>
    </source>
</evidence>
<dbReference type="InterPro" id="IPR002710">
    <property type="entry name" value="Dilute_dom"/>
</dbReference>
<sequence length="2082" mass="237165">MDGERDRKAEELKNLRNIITQWNANRLDLFALSEPNEDLEFHGVMRFYFQDAGQKVATKCIRVASSATTRDVIQTLIEKFRPDIRMLFVPEYGLYEIHENGEERKLNDEEQPLLVQLKWHKDDREGRFLLRRMDEKTYIPYAVMDTSENNTNNSFIRKLSRREKKEKKKKEKRERLQGDEENKDGIAERLYSELPETSFTRSISNPEAVMRRKRQQKLEKKLQLFGQTGADAGGTLKIYGESLNKDVPYKTLLLSTNDTASNVVKEVLEKYGREKEDPLQYCLVQVIIPTVSNDNLQDYHSHSPSPREYILDDDDCPLIIDRQFNTKKGSLSFHIKRRPADYQPRKRKKKQKHSKDNSDTSSYKYEDSLGRMPYLLELNPDGSEILHGSPKKHRLFLNVTEVGSERSSSTGGQYLQLFGPSVHPRHCVIAHTEGIVTVTPTSRDAETYVNGIRIFETTILQHGMVVRFGKMHTFCFIDPTQEQKHISSPDPKQSVEYSERTIKRDDQLSGHQVGGYETTFDAEGNVETISTHSKDDRISRKSDDAHSHRSFGRESSLGRGSYDRHDQRRGNDPILPAVLEFWEDTEDAFLGAITTQLDQTRVQFKLAPTYTLYMAARYRASTFFRPECKPEDRAMRLTFVMNKVSKMIHQVIQDRYRDTASLAFWLANGSELLHFLKQDRHLSAYTLDPQDMLAESVQLAFRSLVTCLQAELHSAMPVFIEDQEDGNEEDGTTGEILAVLSNAMSLLRRCRVNAALTIQLFSQLFHFINMWLFNKLVSRTYHLLCTRAWGIRLKRRLSRVEAWAEKQGLELAADCHLNRIVQAAKLLQASKGSPTDIANISSSCFKLNSLQLRILLEKYQPEQDEPHIPQDLIESVVKVAENTADELARSDGREVKLEEDADLQLPFLLPEDGYSCDIVRGVPAGLQEFLQPLVQAGLCRLTVQTTSSGYWTIYMTDQDVGHHSVEAPSPSGHSHSSRKESEPRPQPSGPSGEPEVVTMMLQKTNSGMGLSIVAVKGATQEKLGIYIKSVVKGGAADQDGRLQAGDQLLKVDGQSLVGISQEKAAELMTRTGPVVTLEVAKQAVVFHGLAALLTQPSPVMPRGLAFPGPRHLSERDIPSRVQHDRDPERYRNIPSGAPHMMPVRIQGSKSVPSLATGHPPSEPLQPSPTGNLRPHDVYNPGYSRTSSTTSIPKATEFLGSTQEGSTRSRSTSNLQPDAHYDGRQYNGPVPGQGGPPPYSHVNRPTSQPNLLEQQRPPVPEERHYQNISMYQHQNNQIPAARPSPQPPNNLYPQQGHPPRVHHGSYSSLHRSEQAQPAPQSPVDRNRPLSTLVSSREQEQYANSVGFQQIPPSTSTHRTLGRQYSNGPPDPFYEQKDSRKYGHYDQFHPQSEPRPTTLEGAAYPEHYQGNYTQMPPPHNQSYTMDSRQRDLLRQEAKMEEMQEEVRRREERELMQQQARNTVQWNNRPGYMIGPGQRQHSVNQPINRHHNFIPRGPPQPAPKPQHSLDQGFPVNKPQRSVTSGRQPLNGHSWQQPPPQVSYRYGAAGYPPPSAETSNNRIQVQPGRPSQPEPKQAGILRGQTAQHKKLVETQASNLDSQQPLLQVKKENNLVSPSPWDREAKENMRFVPTISYTPPSLRTAVDSELKQREERARRARDDEIRELESLPSRNPRQEERLRALRLEQEFQRRAEEVGGDDDDDDEDDLMERAENRERMLRMQNDLELARQRRLEWEKTQLQHQQQQQQQLLQQQKQQQQARTILSPQEEWSRRYQEGHHYQIEDQGERLRHLRLEETNRKREFEAAKEAEERLLQEARRRQHEQDLILHQHPSHILDPSGQNDVPPPLPTSPPPLEPYSSSSTGTFQYSQASISSGAMRLDQLLHPQGESHQPGLPANYVSAIDRSGGLAPPVPERKSSFEVTGQFSNNVQPTIQQQALTETRNGNQPHAPKKVSFHEPTQVLEPFSGTNGSQKHLDHPPTSLSDSYTLDDIDEVLKTPQNPLPRYEPGSTPGVIGAQEFYRDPRQRIQAERNNQQHYQSAIPEKLTFREKMKMFAMDVGQVDSPKERIKISKAQREIEGNINGT</sequence>
<feature type="region of interest" description="Disordered" evidence="3">
    <location>
        <begin position="1276"/>
        <end position="1376"/>
    </location>
</feature>
<dbReference type="Proteomes" id="UP000694941">
    <property type="component" value="Unplaced"/>
</dbReference>
<feature type="region of interest" description="Disordered" evidence="3">
    <location>
        <begin position="1475"/>
        <end position="1574"/>
    </location>
</feature>
<dbReference type="SUPFAM" id="SSF49879">
    <property type="entry name" value="SMAD/FHA domain"/>
    <property type="match status" value="1"/>
</dbReference>
<dbReference type="SMART" id="SM00314">
    <property type="entry name" value="RA"/>
    <property type="match status" value="2"/>
</dbReference>
<feature type="compositionally biased region" description="Polar residues" evidence="3">
    <location>
        <begin position="1304"/>
        <end position="1317"/>
    </location>
</feature>
<feature type="coiled-coil region" evidence="2">
    <location>
        <begin position="1789"/>
        <end position="1823"/>
    </location>
</feature>
<feature type="region of interest" description="Disordered" evidence="3">
    <location>
        <begin position="1830"/>
        <end position="1863"/>
    </location>
</feature>
<feature type="compositionally biased region" description="Basic and acidic residues" evidence="3">
    <location>
        <begin position="354"/>
        <end position="365"/>
    </location>
</feature>
<accession>A0ABM1TM82</accession>
<protein>
    <submittedName>
        <fullName evidence="8">Afadin-like isoform X1</fullName>
    </submittedName>
</protein>
<evidence type="ECO:0000313" key="8">
    <source>
        <dbReference type="RefSeq" id="XP_022256988.1"/>
    </source>
</evidence>
<dbReference type="SMART" id="SM00228">
    <property type="entry name" value="PDZ"/>
    <property type="match status" value="1"/>
</dbReference>
<organism evidence="7 8">
    <name type="scientific">Limulus polyphemus</name>
    <name type="common">Atlantic horseshoe crab</name>
    <dbReference type="NCBI Taxonomy" id="6850"/>
    <lineage>
        <taxon>Eukaryota</taxon>
        <taxon>Metazoa</taxon>
        <taxon>Ecdysozoa</taxon>
        <taxon>Arthropoda</taxon>
        <taxon>Chelicerata</taxon>
        <taxon>Merostomata</taxon>
        <taxon>Xiphosura</taxon>
        <taxon>Limulidae</taxon>
        <taxon>Limulus</taxon>
    </lineage>
</organism>
<reference evidence="8" key="1">
    <citation type="submission" date="2025-08" db="UniProtKB">
        <authorList>
            <consortium name="RefSeq"/>
        </authorList>
    </citation>
    <scope>IDENTIFICATION</scope>
    <source>
        <tissue evidence="8">Muscle</tissue>
    </source>
</reference>
<dbReference type="SUPFAM" id="SSF54236">
    <property type="entry name" value="Ubiquitin-like"/>
    <property type="match status" value="2"/>
</dbReference>
<feature type="region of interest" description="Disordered" evidence="3">
    <location>
        <begin position="335"/>
        <end position="365"/>
    </location>
</feature>
<dbReference type="SUPFAM" id="SSF50156">
    <property type="entry name" value="PDZ domain-like"/>
    <property type="match status" value="1"/>
</dbReference>
<dbReference type="SMART" id="SM01132">
    <property type="entry name" value="DIL"/>
    <property type="match status" value="1"/>
</dbReference>
<keyword evidence="7" id="KW-1185">Reference proteome</keyword>
<name>A0ABM1TM82_LIMPO</name>
<feature type="compositionally biased region" description="Polar residues" evidence="3">
    <location>
        <begin position="1182"/>
        <end position="1215"/>
    </location>
</feature>
<evidence type="ECO:0000256" key="1">
    <source>
        <dbReference type="ARBA" id="ARBA00022889"/>
    </source>
</evidence>
<dbReference type="PROSITE" id="PS51126">
    <property type="entry name" value="DILUTE"/>
    <property type="match status" value="1"/>
</dbReference>
<dbReference type="CDD" id="cd06789">
    <property type="entry name" value="PDZ_AFDN-like"/>
    <property type="match status" value="1"/>
</dbReference>
<feature type="compositionally biased region" description="Basic and acidic residues" evidence="3">
    <location>
        <begin position="1111"/>
        <end position="1131"/>
    </location>
</feature>
<feature type="compositionally biased region" description="Pro residues" evidence="3">
    <location>
        <begin position="1841"/>
        <end position="1853"/>
    </location>
</feature>
<feature type="domain" description="Ras-associating" evidence="5">
    <location>
        <begin position="41"/>
        <end position="135"/>
    </location>
</feature>
<feature type="compositionally biased region" description="Basic and acidic residues" evidence="3">
    <location>
        <begin position="497"/>
        <end position="508"/>
    </location>
</feature>
<dbReference type="PANTHER" id="PTHR10398:SF2">
    <property type="entry name" value="AFADIN"/>
    <property type="match status" value="1"/>
</dbReference>
<dbReference type="InterPro" id="IPR008984">
    <property type="entry name" value="SMAD_FHA_dom_sf"/>
</dbReference>
<dbReference type="InterPro" id="IPR029071">
    <property type="entry name" value="Ubiquitin-like_domsf"/>
</dbReference>
<dbReference type="CDD" id="cd01782">
    <property type="entry name" value="RA1_Afadin"/>
    <property type="match status" value="1"/>
</dbReference>
<dbReference type="Gene3D" id="3.10.20.90">
    <property type="entry name" value="Phosphatidylinositol 3-kinase Catalytic Subunit, Chain A, domain 1"/>
    <property type="match status" value="2"/>
</dbReference>
<feature type="compositionally biased region" description="Polar residues" evidence="3">
    <location>
        <begin position="1515"/>
        <end position="1532"/>
    </location>
</feature>
<feature type="region of interest" description="Disordered" evidence="3">
    <location>
        <begin position="152"/>
        <end position="187"/>
    </location>
</feature>
<dbReference type="InterPro" id="IPR036034">
    <property type="entry name" value="PDZ_sf"/>
</dbReference>
<dbReference type="PROSITE" id="PS50200">
    <property type="entry name" value="RA"/>
    <property type="match status" value="2"/>
</dbReference>
<feature type="coiled-coil region" evidence="2">
    <location>
        <begin position="1708"/>
        <end position="1757"/>
    </location>
</feature>
<feature type="compositionally biased region" description="Polar residues" evidence="3">
    <location>
        <begin position="1327"/>
        <end position="1365"/>
    </location>
</feature>
<dbReference type="Gene3D" id="2.60.200.20">
    <property type="match status" value="1"/>
</dbReference>
<evidence type="ECO:0000259" key="6">
    <source>
        <dbReference type="PROSITE" id="PS51126"/>
    </source>
</evidence>
<feature type="compositionally biased region" description="Basic and acidic residues" evidence="3">
    <location>
        <begin position="173"/>
        <end position="187"/>
    </location>
</feature>
<dbReference type="PROSITE" id="PS50106">
    <property type="entry name" value="PDZ"/>
    <property type="match status" value="1"/>
</dbReference>
<dbReference type="InterPro" id="IPR001478">
    <property type="entry name" value="PDZ"/>
</dbReference>
<dbReference type="CDD" id="cd15471">
    <property type="entry name" value="Myo5p-like_CBD_afadin"/>
    <property type="match status" value="1"/>
</dbReference>
<gene>
    <name evidence="8" type="primary">LOC106471852</name>
</gene>
<feature type="region of interest" description="Disordered" evidence="3">
    <location>
        <begin position="481"/>
        <end position="569"/>
    </location>
</feature>
<dbReference type="Pfam" id="PF00498">
    <property type="entry name" value="FHA"/>
    <property type="match status" value="1"/>
</dbReference>
<dbReference type="Pfam" id="PF00595">
    <property type="entry name" value="PDZ"/>
    <property type="match status" value="1"/>
</dbReference>
<dbReference type="GeneID" id="106471852"/>
<feature type="region of interest" description="Disordered" evidence="3">
    <location>
        <begin position="1638"/>
        <end position="1675"/>
    </location>
</feature>
<feature type="compositionally biased region" description="Basic residues" evidence="3">
    <location>
        <begin position="158"/>
        <end position="172"/>
    </location>
</feature>
<evidence type="ECO:0000259" key="4">
    <source>
        <dbReference type="PROSITE" id="PS50106"/>
    </source>
</evidence>
<dbReference type="InterPro" id="IPR037977">
    <property type="entry name" value="CBD_Afadin"/>
</dbReference>
<feature type="region of interest" description="Disordered" evidence="3">
    <location>
        <begin position="1959"/>
        <end position="1984"/>
    </location>
</feature>
<evidence type="ECO:0000313" key="7">
    <source>
        <dbReference type="Proteomes" id="UP000694941"/>
    </source>
</evidence>
<proteinExistence type="predicted"/>
<dbReference type="Pfam" id="PF00788">
    <property type="entry name" value="RA"/>
    <property type="match status" value="2"/>
</dbReference>
<dbReference type="CDD" id="cd01781">
    <property type="entry name" value="RA2_Afadin"/>
    <property type="match status" value="1"/>
</dbReference>
<dbReference type="Gene3D" id="2.30.42.10">
    <property type="match status" value="1"/>
</dbReference>
<dbReference type="CDD" id="cd22711">
    <property type="entry name" value="FHA_AFDN"/>
    <property type="match status" value="1"/>
</dbReference>
<dbReference type="InterPro" id="IPR000253">
    <property type="entry name" value="FHA_dom"/>
</dbReference>
<feature type="domain" description="Ras-associating" evidence="5">
    <location>
        <begin position="232"/>
        <end position="340"/>
    </location>
</feature>
<keyword evidence="1" id="KW-0130">Cell adhesion</keyword>
<feature type="coiled-coil region" evidence="2">
    <location>
        <begin position="1423"/>
        <end position="1450"/>
    </location>
</feature>
<dbReference type="InterPro" id="IPR000159">
    <property type="entry name" value="RA_dom"/>
</dbReference>
<feature type="compositionally biased region" description="Basic and acidic residues" evidence="3">
    <location>
        <begin position="1641"/>
        <end position="1664"/>
    </location>
</feature>
<feature type="compositionally biased region" description="Basic and acidic residues" evidence="3">
    <location>
        <begin position="532"/>
        <end position="547"/>
    </location>
</feature>
<dbReference type="Pfam" id="PF01843">
    <property type="entry name" value="DIL"/>
    <property type="match status" value="1"/>
</dbReference>
<evidence type="ECO:0000256" key="3">
    <source>
        <dbReference type="SAM" id="MobiDB-lite"/>
    </source>
</evidence>
<feature type="domain" description="Dilute" evidence="6">
    <location>
        <begin position="642"/>
        <end position="882"/>
    </location>
</feature>
<keyword evidence="2" id="KW-0175">Coiled coil</keyword>